<dbReference type="PANTHER" id="PTHR36440">
    <property type="entry name" value="PUTATIVE (AFU_ORTHOLOGUE AFUA_8G07350)-RELATED"/>
    <property type="match status" value="1"/>
</dbReference>
<dbReference type="InterPro" id="IPR053146">
    <property type="entry name" value="QDO-like"/>
</dbReference>
<evidence type="ECO:0000313" key="3">
    <source>
        <dbReference type="Proteomes" id="UP000307378"/>
    </source>
</evidence>
<evidence type="ECO:0000259" key="1">
    <source>
        <dbReference type="Pfam" id="PF07883"/>
    </source>
</evidence>
<feature type="domain" description="Cupin type-2" evidence="1">
    <location>
        <begin position="47"/>
        <end position="110"/>
    </location>
</feature>
<dbReference type="InterPro" id="IPR011051">
    <property type="entry name" value="RmlC_Cupin_sf"/>
</dbReference>
<dbReference type="Pfam" id="PF07883">
    <property type="entry name" value="Cupin_2"/>
    <property type="match status" value="1"/>
</dbReference>
<organism evidence="2 3">
    <name type="scientific">Rhizobium rosettiformans W3</name>
    <dbReference type="NCBI Taxonomy" id="538378"/>
    <lineage>
        <taxon>Bacteria</taxon>
        <taxon>Pseudomonadati</taxon>
        <taxon>Pseudomonadota</taxon>
        <taxon>Alphaproteobacteria</taxon>
        <taxon>Hyphomicrobiales</taxon>
        <taxon>Rhizobiaceae</taxon>
        <taxon>Rhizobium/Agrobacterium group</taxon>
        <taxon>Rhizobium</taxon>
    </lineage>
</organism>
<dbReference type="InterPro" id="IPR014710">
    <property type="entry name" value="RmlC-like_jellyroll"/>
</dbReference>
<dbReference type="PANTHER" id="PTHR36440:SF1">
    <property type="entry name" value="PUTATIVE (AFU_ORTHOLOGUE AFUA_8G07350)-RELATED"/>
    <property type="match status" value="1"/>
</dbReference>
<name>A0A4S8PXR9_9HYPH</name>
<dbReference type="InterPro" id="IPR013096">
    <property type="entry name" value="Cupin_2"/>
</dbReference>
<dbReference type="Proteomes" id="UP000307378">
    <property type="component" value="Unassembled WGS sequence"/>
</dbReference>
<sequence>MNTETITVSNETASPAKTVHFLGSLLTFRARAAETGGQFTIVESCSAPGAGAPPHHQADAEAFLVTEGSFEFMLGETWRRCGPGEFVYVSPGMVHAFRNPASTPSKMLIINLPGGPHEHFFEAVGEPVETETTIFPPMGQPDVAHITAEAARFGVTMLPPPAHH</sequence>
<dbReference type="AlphaFoldDB" id="A0A4S8PXR9"/>
<dbReference type="EMBL" id="STGU01000007">
    <property type="protein sequence ID" value="THV34762.1"/>
    <property type="molecule type" value="Genomic_DNA"/>
</dbReference>
<protein>
    <submittedName>
        <fullName evidence="2">Cupin domain-containing protein</fullName>
    </submittedName>
</protein>
<dbReference type="SUPFAM" id="SSF51182">
    <property type="entry name" value="RmlC-like cupins"/>
    <property type="match status" value="1"/>
</dbReference>
<proteinExistence type="predicted"/>
<dbReference type="RefSeq" id="WP_136541482.1">
    <property type="nucleotide sequence ID" value="NZ_STGU01000007.1"/>
</dbReference>
<reference evidence="2 3" key="1">
    <citation type="submission" date="2019-04" db="EMBL/GenBank/DDBJ databases">
        <title>genome sequence of strain W3.</title>
        <authorList>
            <person name="Gao J."/>
            <person name="Sun J."/>
        </authorList>
    </citation>
    <scope>NUCLEOTIDE SEQUENCE [LARGE SCALE GENOMIC DNA]</scope>
    <source>
        <strain evidence="2 3">W3</strain>
    </source>
</reference>
<evidence type="ECO:0000313" key="2">
    <source>
        <dbReference type="EMBL" id="THV34762.1"/>
    </source>
</evidence>
<gene>
    <name evidence="2" type="ORF">FAA86_13845</name>
</gene>
<comment type="caution">
    <text evidence="2">The sequence shown here is derived from an EMBL/GenBank/DDBJ whole genome shotgun (WGS) entry which is preliminary data.</text>
</comment>
<dbReference type="Gene3D" id="2.60.120.10">
    <property type="entry name" value="Jelly Rolls"/>
    <property type="match status" value="1"/>
</dbReference>
<accession>A0A4S8PXR9</accession>